<dbReference type="EMBL" id="FNCZ01000001">
    <property type="protein sequence ID" value="SDG78379.1"/>
    <property type="molecule type" value="Genomic_DNA"/>
</dbReference>
<dbReference type="CDD" id="cd07772">
    <property type="entry name" value="ASKHA_NBD_FGGY_NaCK-like"/>
    <property type="match status" value="1"/>
</dbReference>
<evidence type="ECO:0000256" key="1">
    <source>
        <dbReference type="ARBA" id="ARBA00009156"/>
    </source>
</evidence>
<evidence type="ECO:0000313" key="7">
    <source>
        <dbReference type="Proteomes" id="UP000199492"/>
    </source>
</evidence>
<dbReference type="PANTHER" id="PTHR10196:SF69">
    <property type="entry name" value="GLYCEROL KINASE"/>
    <property type="match status" value="1"/>
</dbReference>
<proteinExistence type="inferred from homology"/>
<dbReference type="GO" id="GO:0004370">
    <property type="term" value="F:glycerol kinase activity"/>
    <property type="evidence" value="ECO:0007669"/>
    <property type="project" value="TreeGrafter"/>
</dbReference>
<dbReference type="RefSeq" id="WP_245710075.1">
    <property type="nucleotide sequence ID" value="NZ_FNCZ01000001.1"/>
</dbReference>
<comment type="similarity">
    <text evidence="1">Belongs to the FGGY kinase family.</text>
</comment>
<dbReference type="SUPFAM" id="SSF53067">
    <property type="entry name" value="Actin-like ATPase domain"/>
    <property type="match status" value="2"/>
</dbReference>
<dbReference type="InterPro" id="IPR043129">
    <property type="entry name" value="ATPase_NBD"/>
</dbReference>
<organism evidence="6 7">
    <name type="scientific">Winogradskyella thalassocola</name>
    <dbReference type="NCBI Taxonomy" id="262004"/>
    <lineage>
        <taxon>Bacteria</taxon>
        <taxon>Pseudomonadati</taxon>
        <taxon>Bacteroidota</taxon>
        <taxon>Flavobacteriia</taxon>
        <taxon>Flavobacteriales</taxon>
        <taxon>Flavobacteriaceae</taxon>
        <taxon>Winogradskyella</taxon>
    </lineage>
</organism>
<keyword evidence="2" id="KW-0808">Transferase</keyword>
<sequence>MSTPIKQDVIAIFDIGKTNKKIFLFDTNYNEVYKEYTTLEEIVDEDGFPTEDIHALQKWIQLVFKNILDSNTYTITAVNFSTYGASLVHLDKNGDLLTPLYNYLKPIPSDILEQFNNTYGDIYTETGSPQSGMLNSGMQLYWLKYKQPDVFKNIMYSLHLPQYLSYMFTGVPLSEFTSIGCHTSLWDYGKKDYHSWVYKEDIDQILPPIVSTETCISKYYNGKRIKIGVGIHDSSSALIPYLKGSKKPFVLVSTGTWSVSLNPYSEIPLTNEDLQNDTINYMKVNGKPVKSAKLLLGKEYIHQITQLSQYFDVPLDRHKSVTFNSQIFNRLSYSFSPCFKWKYLVNTETPEKTNLKHDNYQDAYHQLMIELIDVQLQSIKTTLGTNSSIKRLYIDGGFSDNEVFIKLLTHRLSKLKVRSTSSSLGSALGAAIVILDGKLDSKFLKKNYGLKKHVPFVLNKT</sequence>
<dbReference type="InterPro" id="IPR018484">
    <property type="entry name" value="FGGY_N"/>
</dbReference>
<protein>
    <submittedName>
        <fullName evidence="6">Sugar (Pentulose or hexulose) kinase</fullName>
    </submittedName>
</protein>
<evidence type="ECO:0000259" key="4">
    <source>
        <dbReference type="Pfam" id="PF00370"/>
    </source>
</evidence>
<dbReference type="Pfam" id="PF00370">
    <property type="entry name" value="FGGY_N"/>
    <property type="match status" value="1"/>
</dbReference>
<dbReference type="STRING" id="262004.SAMN04489796_101576"/>
<dbReference type="Proteomes" id="UP000199492">
    <property type="component" value="Unassembled WGS sequence"/>
</dbReference>
<evidence type="ECO:0000259" key="5">
    <source>
        <dbReference type="Pfam" id="PF21546"/>
    </source>
</evidence>
<dbReference type="PANTHER" id="PTHR10196">
    <property type="entry name" value="SUGAR KINASE"/>
    <property type="match status" value="1"/>
</dbReference>
<name>A0A1G7X2H2_9FLAO</name>
<reference evidence="7" key="1">
    <citation type="submission" date="2016-10" db="EMBL/GenBank/DDBJ databases">
        <authorList>
            <person name="Varghese N."/>
            <person name="Submissions S."/>
        </authorList>
    </citation>
    <scope>NUCLEOTIDE SEQUENCE [LARGE SCALE GENOMIC DNA]</scope>
    <source>
        <strain evidence="7">DSM 15363</strain>
    </source>
</reference>
<dbReference type="InterPro" id="IPR049382">
    <property type="entry name" value="FGGY_C_2"/>
</dbReference>
<evidence type="ECO:0000256" key="3">
    <source>
        <dbReference type="ARBA" id="ARBA00022777"/>
    </source>
</evidence>
<keyword evidence="7" id="KW-1185">Reference proteome</keyword>
<gene>
    <name evidence="6" type="ORF">SAMN04489796_101576</name>
</gene>
<dbReference type="GO" id="GO:0005829">
    <property type="term" value="C:cytosol"/>
    <property type="evidence" value="ECO:0007669"/>
    <property type="project" value="TreeGrafter"/>
</dbReference>
<keyword evidence="3 6" id="KW-0418">Kinase</keyword>
<feature type="domain" description="Carbohydrate kinase FGGY C-terminal" evidence="5">
    <location>
        <begin position="247"/>
        <end position="434"/>
    </location>
</feature>
<evidence type="ECO:0000313" key="6">
    <source>
        <dbReference type="EMBL" id="SDG78379.1"/>
    </source>
</evidence>
<feature type="domain" description="Carbohydrate kinase FGGY N-terminal" evidence="4">
    <location>
        <begin position="10"/>
        <end position="228"/>
    </location>
</feature>
<dbReference type="GO" id="GO:0006071">
    <property type="term" value="P:glycerol metabolic process"/>
    <property type="evidence" value="ECO:0007669"/>
    <property type="project" value="TreeGrafter"/>
</dbReference>
<evidence type="ECO:0000256" key="2">
    <source>
        <dbReference type="ARBA" id="ARBA00022679"/>
    </source>
</evidence>
<accession>A0A1G7X2H2</accession>
<dbReference type="AlphaFoldDB" id="A0A1G7X2H2"/>
<dbReference type="Pfam" id="PF21546">
    <property type="entry name" value="FGGY_C_2"/>
    <property type="match status" value="1"/>
</dbReference>
<dbReference type="Gene3D" id="3.30.420.40">
    <property type="match status" value="2"/>
</dbReference>